<dbReference type="EMBL" id="ABXX02000002">
    <property type="protein sequence ID" value="EEG71142.1"/>
    <property type="molecule type" value="Genomic_DNA"/>
</dbReference>
<evidence type="ECO:0000313" key="1">
    <source>
        <dbReference type="EMBL" id="EEG71142.1"/>
    </source>
</evidence>
<sequence length="123" mass="13766">MLFQSTLSMRRATLSAQRMALASRFQSTLSMRRATPRCHLTVKFRDIFQSTLSMRRATTNILPVWGYEGISIHALHEESDSAAGHFCPLFETQASCLALSISNNTADTTNNMSKTSNWLSVSF</sequence>
<dbReference type="Proteomes" id="UP000003875">
    <property type="component" value="Unassembled WGS sequence"/>
</dbReference>
<protein>
    <submittedName>
        <fullName evidence="1">Uncharacterized protein</fullName>
    </submittedName>
</protein>
<organism evidence="1 2">
    <name type="scientific">Bifidobacterium pseudocatenulatum DSM 20438 = JCM 1200 = LMG 10505</name>
    <dbReference type="NCBI Taxonomy" id="547043"/>
    <lineage>
        <taxon>Bacteria</taxon>
        <taxon>Bacillati</taxon>
        <taxon>Actinomycetota</taxon>
        <taxon>Actinomycetes</taxon>
        <taxon>Bifidobacteriales</taxon>
        <taxon>Bifidobacteriaceae</taxon>
        <taxon>Bifidobacterium</taxon>
    </lineage>
</organism>
<name>C0BSJ2_BIFPS</name>
<reference evidence="1 2" key="2">
    <citation type="submission" date="2009-02" db="EMBL/GenBank/DDBJ databases">
        <authorList>
            <person name="Fulton L."/>
            <person name="Clifton S."/>
            <person name="Fulton B."/>
            <person name="Xu J."/>
            <person name="Minx P."/>
            <person name="Pepin K.H."/>
            <person name="Johnson M."/>
            <person name="Bhonagiri V."/>
            <person name="Nash W.E."/>
            <person name="Mardis E.R."/>
            <person name="Wilson R.K."/>
        </authorList>
    </citation>
    <scope>NUCLEOTIDE SEQUENCE [LARGE SCALE GENOMIC DNA]</scope>
    <source>
        <strain evidence="1 2">DSM 20438</strain>
    </source>
</reference>
<reference evidence="1 2" key="1">
    <citation type="submission" date="2009-02" db="EMBL/GenBank/DDBJ databases">
        <title>Draft genome sequence of Bifidobacterium pseudocatenulatum (DSM 20438).</title>
        <authorList>
            <person name="Sudarsanam P."/>
            <person name="Ley R."/>
            <person name="Guruge J."/>
            <person name="Turnbaugh P.J."/>
            <person name="Mahowald M."/>
            <person name="Liep D."/>
            <person name="Gordon J."/>
        </authorList>
    </citation>
    <scope>NUCLEOTIDE SEQUENCE [LARGE SCALE GENOMIC DNA]</scope>
    <source>
        <strain evidence="1 2">DSM 20438</strain>
    </source>
</reference>
<proteinExistence type="predicted"/>
<comment type="caution">
    <text evidence="1">The sequence shown here is derived from an EMBL/GenBank/DDBJ whole genome shotgun (WGS) entry which is preliminary data.</text>
</comment>
<evidence type="ECO:0000313" key="2">
    <source>
        <dbReference type="Proteomes" id="UP000003875"/>
    </source>
</evidence>
<gene>
    <name evidence="1" type="ORF">BIFPSEUDO_03111</name>
</gene>
<accession>C0BSJ2</accession>
<dbReference type="AlphaFoldDB" id="C0BSJ2"/>